<feature type="region of interest" description="Disordered" evidence="1">
    <location>
        <begin position="1"/>
        <end position="33"/>
    </location>
</feature>
<dbReference type="OrthoDB" id="1937476at2759"/>
<dbReference type="AlphaFoldDB" id="A0A2I0ASF0"/>
<evidence type="ECO:0000313" key="2">
    <source>
        <dbReference type="EMBL" id="PKA58478.1"/>
    </source>
</evidence>
<evidence type="ECO:0000313" key="3">
    <source>
        <dbReference type="Proteomes" id="UP000236161"/>
    </source>
</evidence>
<dbReference type="EMBL" id="KZ451951">
    <property type="protein sequence ID" value="PKA58478.1"/>
    <property type="molecule type" value="Genomic_DNA"/>
</dbReference>
<gene>
    <name evidence="2" type="ORF">AXF42_Ash008765</name>
</gene>
<evidence type="ECO:0000256" key="1">
    <source>
        <dbReference type="SAM" id="MobiDB-lite"/>
    </source>
</evidence>
<protein>
    <submittedName>
        <fullName evidence="2">Uncharacterized protein</fullName>
    </submittedName>
</protein>
<dbReference type="PANTHER" id="PTHR33240">
    <property type="entry name" value="OS08G0508500 PROTEIN"/>
    <property type="match status" value="1"/>
</dbReference>
<dbReference type="PANTHER" id="PTHR33240:SF15">
    <property type="entry name" value="GAG-PRO-LIKE PROTEIN"/>
    <property type="match status" value="1"/>
</dbReference>
<dbReference type="Proteomes" id="UP000236161">
    <property type="component" value="Unassembled WGS sequence"/>
</dbReference>
<name>A0A2I0ASF0_9ASPA</name>
<accession>A0A2I0ASF0</accession>
<organism evidence="2 3">
    <name type="scientific">Apostasia shenzhenica</name>
    <dbReference type="NCBI Taxonomy" id="1088818"/>
    <lineage>
        <taxon>Eukaryota</taxon>
        <taxon>Viridiplantae</taxon>
        <taxon>Streptophyta</taxon>
        <taxon>Embryophyta</taxon>
        <taxon>Tracheophyta</taxon>
        <taxon>Spermatophyta</taxon>
        <taxon>Magnoliopsida</taxon>
        <taxon>Liliopsida</taxon>
        <taxon>Asparagales</taxon>
        <taxon>Orchidaceae</taxon>
        <taxon>Apostasioideae</taxon>
        <taxon>Apostasia</taxon>
    </lineage>
</organism>
<proteinExistence type="predicted"/>
<reference evidence="2 3" key="1">
    <citation type="journal article" date="2017" name="Nature">
        <title>The Apostasia genome and the evolution of orchids.</title>
        <authorList>
            <person name="Zhang G.Q."/>
            <person name="Liu K.W."/>
            <person name="Li Z."/>
            <person name="Lohaus R."/>
            <person name="Hsiao Y.Y."/>
            <person name="Niu S.C."/>
            <person name="Wang J.Y."/>
            <person name="Lin Y.C."/>
            <person name="Xu Q."/>
            <person name="Chen L.J."/>
            <person name="Yoshida K."/>
            <person name="Fujiwara S."/>
            <person name="Wang Z.W."/>
            <person name="Zhang Y.Q."/>
            <person name="Mitsuda N."/>
            <person name="Wang M."/>
            <person name="Liu G.H."/>
            <person name="Pecoraro L."/>
            <person name="Huang H.X."/>
            <person name="Xiao X.J."/>
            <person name="Lin M."/>
            <person name="Wu X.Y."/>
            <person name="Wu W.L."/>
            <person name="Chen Y.Y."/>
            <person name="Chang S.B."/>
            <person name="Sakamoto S."/>
            <person name="Ohme-Takagi M."/>
            <person name="Yagi M."/>
            <person name="Zeng S.J."/>
            <person name="Shen C.Y."/>
            <person name="Yeh C.M."/>
            <person name="Luo Y.B."/>
            <person name="Tsai W.C."/>
            <person name="Van de Peer Y."/>
            <person name="Liu Z.J."/>
        </authorList>
    </citation>
    <scope>NUCLEOTIDE SEQUENCE [LARGE SCALE GENOMIC DNA]</scope>
    <source>
        <strain evidence="3">cv. Shenzhen</strain>
        <tissue evidence="2">Stem</tissue>
    </source>
</reference>
<sequence>MNCAPEPGRRERSHEGVSGTATQASIGAPSLDPPSRTYVSAARTINAIFSIDPTTARHQITEVGSISQQVSTFIPLTFSKKDLPSSNNSYNDPIVETTRIADSNIQQVLIDPRSVANILFKSAFLQMGFKETYLLHKDLTILGFSGKRVQPLGFISVPVAFHDDN</sequence>
<keyword evidence="3" id="KW-1185">Reference proteome</keyword>